<evidence type="ECO:0000313" key="4">
    <source>
        <dbReference type="Proteomes" id="UP001432000"/>
    </source>
</evidence>
<dbReference type="SUPFAM" id="SSF56300">
    <property type="entry name" value="Metallo-dependent phosphatases"/>
    <property type="match status" value="1"/>
</dbReference>
<evidence type="ECO:0000313" key="3">
    <source>
        <dbReference type="EMBL" id="WXG68097.1"/>
    </source>
</evidence>
<dbReference type="Proteomes" id="UP001432000">
    <property type="component" value="Chromosome"/>
</dbReference>
<protein>
    <submittedName>
        <fullName evidence="3">Metallophosphoesterase</fullName>
    </submittedName>
</protein>
<sequence length="511" mass="55904">MKAAPTIGSLLLACVLVGADAVADPAATRVQAPAAAVPALGLLAVPNTVSAEMVAGVGSKEVDGNIEAGTESSGAEARTSAWDEFPYLRYTATFDPGVDSAEISWQGTSVNTNDLAMHVLDPAESRWGPAVAVARPDWPGGLVNLTAKVTGIDGPVEVMIVDSPRVDRSFAEHNAEVDGSFAEPGTYDFALQHITDTQYISRDDPNVYDDMTQWSVDNAAEYGIDYSMHTGDIIQSWISPGRPDTQSRIEFEAASESMQRLEDANLPHGVLPGNHDNLWNVAGKLVPGMHEENHALYNEYFGPDRYRDQPWWGDSFTAQDNSAHYDLIDIAGAKFLMLYIGYNPPEKVMKWAEQVLADHPDRNVVIGTHYYLDEGGEKKLMAFGDIGASSGQQIWNRLVKPFESVFLVLSGHVDGQATVVDRDVDDTGRTVVQLLADYQYFEVGGERATGFQRLLQFDIDGEALAVTTHSPTLDRFDVESFDPRRRFLPEDGEFVTDFTLRADVPRAVSAR</sequence>
<dbReference type="InterPro" id="IPR051918">
    <property type="entry name" value="STPP_CPPED1"/>
</dbReference>
<dbReference type="Pfam" id="PF00149">
    <property type="entry name" value="Metallophos"/>
    <property type="match status" value="1"/>
</dbReference>
<feature type="signal peptide" evidence="1">
    <location>
        <begin position="1"/>
        <end position="23"/>
    </location>
</feature>
<dbReference type="RefSeq" id="WP_338888082.1">
    <property type="nucleotide sequence ID" value="NZ_CP147846.1"/>
</dbReference>
<proteinExistence type="predicted"/>
<name>A0ABZ2PGX6_9NOCA</name>
<evidence type="ECO:0000259" key="2">
    <source>
        <dbReference type="Pfam" id="PF00149"/>
    </source>
</evidence>
<feature type="domain" description="Calcineurin-like phosphoesterase" evidence="2">
    <location>
        <begin position="193"/>
        <end position="412"/>
    </location>
</feature>
<dbReference type="InterPro" id="IPR004843">
    <property type="entry name" value="Calcineurin-like_PHP"/>
</dbReference>
<dbReference type="PANTHER" id="PTHR43143:SF5">
    <property type="entry name" value="SECRETED PROTEIN"/>
    <property type="match status" value="1"/>
</dbReference>
<evidence type="ECO:0000256" key="1">
    <source>
        <dbReference type="SAM" id="SignalP"/>
    </source>
</evidence>
<keyword evidence="1" id="KW-0732">Signal</keyword>
<organism evidence="3 4">
    <name type="scientific">Rhodococcus sovatensis</name>
    <dbReference type="NCBI Taxonomy" id="1805840"/>
    <lineage>
        <taxon>Bacteria</taxon>
        <taxon>Bacillati</taxon>
        <taxon>Actinomycetota</taxon>
        <taxon>Actinomycetes</taxon>
        <taxon>Mycobacteriales</taxon>
        <taxon>Nocardiaceae</taxon>
        <taxon>Rhodococcus</taxon>
    </lineage>
</organism>
<accession>A0ABZ2PGX6</accession>
<dbReference type="EMBL" id="CP147846">
    <property type="protein sequence ID" value="WXG68097.1"/>
    <property type="molecule type" value="Genomic_DNA"/>
</dbReference>
<dbReference type="InterPro" id="IPR029052">
    <property type="entry name" value="Metallo-depent_PP-like"/>
</dbReference>
<keyword evidence="4" id="KW-1185">Reference proteome</keyword>
<dbReference type="PANTHER" id="PTHR43143">
    <property type="entry name" value="METALLOPHOSPHOESTERASE, CALCINEURIN SUPERFAMILY"/>
    <property type="match status" value="1"/>
</dbReference>
<gene>
    <name evidence="3" type="ORF">WDS16_23250</name>
</gene>
<reference evidence="3 4" key="1">
    <citation type="submission" date="2024-03" db="EMBL/GenBank/DDBJ databases">
        <title>Natural products discovery in diverse microorganisms through a two-stage MS feature dereplication strategy.</title>
        <authorList>
            <person name="Zhang R."/>
        </authorList>
    </citation>
    <scope>NUCLEOTIDE SEQUENCE [LARGE SCALE GENOMIC DNA]</scope>
    <source>
        <strain evidence="3 4">18930</strain>
    </source>
</reference>
<feature type="chain" id="PRO_5045938702" evidence="1">
    <location>
        <begin position="24"/>
        <end position="511"/>
    </location>
</feature>
<dbReference type="Gene3D" id="3.60.21.10">
    <property type="match status" value="1"/>
</dbReference>